<dbReference type="CDD" id="cd00077">
    <property type="entry name" value="HDc"/>
    <property type="match status" value="1"/>
</dbReference>
<name>A0A1C4CTQ7_9BACI</name>
<evidence type="ECO:0000313" key="6">
    <source>
        <dbReference type="Proteomes" id="UP000181997"/>
    </source>
</evidence>
<feature type="transmembrane region" description="Helical" evidence="1">
    <location>
        <begin position="56"/>
        <end position="76"/>
    </location>
</feature>
<keyword evidence="1" id="KW-0472">Membrane</keyword>
<dbReference type="InterPro" id="IPR000160">
    <property type="entry name" value="GGDEF_dom"/>
</dbReference>
<feature type="domain" description="HD" evidence="3">
    <location>
        <begin position="453"/>
        <end position="575"/>
    </location>
</feature>
<dbReference type="Gene3D" id="1.10.3210.10">
    <property type="entry name" value="Hypothetical protein af1432"/>
    <property type="match status" value="1"/>
</dbReference>
<evidence type="ECO:0000259" key="2">
    <source>
        <dbReference type="PROSITE" id="PS50887"/>
    </source>
</evidence>
<gene>
    <name evidence="5" type="ORF">GA0061094_3223</name>
</gene>
<accession>A0A1C4CTQ7</accession>
<feature type="domain" description="GGDEF" evidence="2">
    <location>
        <begin position="286"/>
        <end position="422"/>
    </location>
</feature>
<dbReference type="PROSITE" id="PS51832">
    <property type="entry name" value="HD_GYP"/>
    <property type="match status" value="1"/>
</dbReference>
<evidence type="ECO:0000259" key="4">
    <source>
        <dbReference type="PROSITE" id="PS51832"/>
    </source>
</evidence>
<dbReference type="InterPro" id="IPR043128">
    <property type="entry name" value="Rev_trsase/Diguanyl_cyclase"/>
</dbReference>
<dbReference type="SMART" id="SM00471">
    <property type="entry name" value="HDc"/>
    <property type="match status" value="1"/>
</dbReference>
<dbReference type="Proteomes" id="UP000181997">
    <property type="component" value="Unassembled WGS sequence"/>
</dbReference>
<dbReference type="AlphaFoldDB" id="A0A1C4CTQ7"/>
<keyword evidence="6" id="KW-1185">Reference proteome</keyword>
<evidence type="ECO:0000256" key="1">
    <source>
        <dbReference type="SAM" id="Phobius"/>
    </source>
</evidence>
<dbReference type="SUPFAM" id="SSF109604">
    <property type="entry name" value="HD-domain/PDEase-like"/>
    <property type="match status" value="1"/>
</dbReference>
<dbReference type="Pfam" id="PF00990">
    <property type="entry name" value="GGDEF"/>
    <property type="match status" value="1"/>
</dbReference>
<feature type="transmembrane region" description="Helical" evidence="1">
    <location>
        <begin position="227"/>
        <end position="248"/>
    </location>
</feature>
<dbReference type="SUPFAM" id="SSF55073">
    <property type="entry name" value="Nucleotide cyclase"/>
    <property type="match status" value="1"/>
</dbReference>
<dbReference type="InterPro" id="IPR006675">
    <property type="entry name" value="HDIG_dom"/>
</dbReference>
<dbReference type="InterPro" id="IPR037522">
    <property type="entry name" value="HD_GYP_dom"/>
</dbReference>
<organism evidence="5 6">
    <name type="scientific">[Bacillus] enclensis</name>
    <dbReference type="NCBI Taxonomy" id="1402860"/>
    <lineage>
        <taxon>Bacteria</taxon>
        <taxon>Bacillati</taxon>
        <taxon>Bacillota</taxon>
        <taxon>Bacilli</taxon>
        <taxon>Bacillales</taxon>
        <taxon>Bacillaceae</taxon>
        <taxon>Rossellomorea</taxon>
    </lineage>
</organism>
<keyword evidence="1" id="KW-1133">Transmembrane helix</keyword>
<dbReference type="PROSITE" id="PS51831">
    <property type="entry name" value="HD"/>
    <property type="match status" value="1"/>
</dbReference>
<dbReference type="CDD" id="cd01949">
    <property type="entry name" value="GGDEF"/>
    <property type="match status" value="1"/>
</dbReference>
<dbReference type="PANTHER" id="PTHR43155">
    <property type="entry name" value="CYCLIC DI-GMP PHOSPHODIESTERASE PA4108-RELATED"/>
    <property type="match status" value="1"/>
</dbReference>
<dbReference type="PROSITE" id="PS50887">
    <property type="entry name" value="GGDEF"/>
    <property type="match status" value="1"/>
</dbReference>
<dbReference type="InterPro" id="IPR006674">
    <property type="entry name" value="HD_domain"/>
</dbReference>
<evidence type="ECO:0000313" key="5">
    <source>
        <dbReference type="EMBL" id="SCC22433.1"/>
    </source>
</evidence>
<reference evidence="6" key="1">
    <citation type="submission" date="2016-08" db="EMBL/GenBank/DDBJ databases">
        <authorList>
            <person name="Varghese N."/>
            <person name="Submissions Spin"/>
        </authorList>
    </citation>
    <scope>NUCLEOTIDE SEQUENCE [LARGE SCALE GENOMIC DNA]</scope>
    <source>
        <strain evidence="6">SGD-1123</strain>
    </source>
</reference>
<feature type="transmembrane region" description="Helical" evidence="1">
    <location>
        <begin position="88"/>
        <end position="114"/>
    </location>
</feature>
<dbReference type="EMBL" id="FMAU01000004">
    <property type="protein sequence ID" value="SCC22433.1"/>
    <property type="molecule type" value="Genomic_DNA"/>
</dbReference>
<dbReference type="Pfam" id="PF13487">
    <property type="entry name" value="HD_5"/>
    <property type="match status" value="1"/>
</dbReference>
<keyword evidence="1" id="KW-0812">Transmembrane</keyword>
<feature type="transmembrane region" description="Helical" evidence="1">
    <location>
        <begin position="126"/>
        <end position="146"/>
    </location>
</feature>
<feature type="transmembrane region" description="Helical" evidence="1">
    <location>
        <begin position="27"/>
        <end position="44"/>
    </location>
</feature>
<evidence type="ECO:0000259" key="3">
    <source>
        <dbReference type="PROSITE" id="PS51831"/>
    </source>
</evidence>
<feature type="domain" description="HD-GYP" evidence="4">
    <location>
        <begin position="431"/>
        <end position="626"/>
    </location>
</feature>
<dbReference type="Gene3D" id="3.30.70.270">
    <property type="match status" value="1"/>
</dbReference>
<sequence length="628" mass="72422">MVHTIIDGPALILFERVIKMSLKTQNAYIAFICLLGTGLFAYHLPPSLGSEDLSKWVIIYTLVGSILLLNHFNIIIPLSGNTLSMDSSIYLAGLFLFGLKIPLLTLALSGLVFLFIQFKLAWWKHLFNFANYSVMLISTYYVFILTGGTVGATDFSNILPYMASLTVYFFFNVVIMWFYFYLARRPSLKTILREAMQKQILSEVFVSYVSTLVLSLVLTILLSQEPIFGIFLFIILAVMLSFAFRNFFNLYKEEEAKAKMDFLTGLYNHGYFKLRLDELLSENRGRSFCVALLDLDDFKKFNDANGHVKGDELLKFFGKFMNEKTRDFPYIAARYGGEEFGIILPDTSKREALSFLNKVRKELNNTYFPGTEVSPLGCISFSGGIVEFEKGTYSSAELLSKADKALYFAKAQGKNNIQVYKEDHHYQQEFQYAEEIDALEQQLQIFLSKDIYTYQHSKRVYSYAVEMSERLNLSSEEKRTLILGALIHDIGKLEIPRDVINKKGKLDEHEWEMMKKHVIYGKEIIASIKKYDELLPLIELHHERYDGKGYPYGLKENNIPKLARILCVIDSFDAMTTERPYQKTKSFSEAIKELRECAGQQFDAQYVEPFIHMIEENYQDKLEIEKVV</sequence>
<dbReference type="PANTHER" id="PTHR43155:SF2">
    <property type="entry name" value="CYCLIC DI-GMP PHOSPHODIESTERASE PA4108"/>
    <property type="match status" value="1"/>
</dbReference>
<dbReference type="InterPro" id="IPR003607">
    <property type="entry name" value="HD/PDEase_dom"/>
</dbReference>
<feature type="transmembrane region" description="Helical" evidence="1">
    <location>
        <begin position="158"/>
        <end position="180"/>
    </location>
</feature>
<dbReference type="InterPro" id="IPR029787">
    <property type="entry name" value="Nucleotide_cyclase"/>
</dbReference>
<feature type="transmembrane region" description="Helical" evidence="1">
    <location>
        <begin position="200"/>
        <end position="221"/>
    </location>
</feature>
<dbReference type="NCBIfam" id="TIGR00254">
    <property type="entry name" value="GGDEF"/>
    <property type="match status" value="1"/>
</dbReference>
<dbReference type="SMART" id="SM00267">
    <property type="entry name" value="GGDEF"/>
    <property type="match status" value="1"/>
</dbReference>
<proteinExistence type="predicted"/>
<dbReference type="NCBIfam" id="TIGR00277">
    <property type="entry name" value="HDIG"/>
    <property type="match status" value="1"/>
</dbReference>
<protein>
    <submittedName>
        <fullName evidence="5">Diguanylate cyclase (GGDEF) domain-containing protein/HDIG domain-containing protein</fullName>
    </submittedName>
</protein>